<reference evidence="8" key="4">
    <citation type="submission" date="2017-01" db="EMBL/GenBank/DDBJ databases">
        <authorList>
            <person name="Mah S.A."/>
            <person name="Swanson W.J."/>
            <person name="Moy G.W."/>
            <person name="Vacquier V.D."/>
        </authorList>
    </citation>
    <scope>NUCLEOTIDE SEQUENCE [LARGE SCALE GENOMIC DNA]</scope>
    <source>
        <strain evidence="8">129</strain>
    </source>
</reference>
<dbReference type="Proteomes" id="UP000249293">
    <property type="component" value="Chromosome 2"/>
</dbReference>
<dbReference type="PANTHER" id="PTHR20858:SF17">
    <property type="entry name" value="HYDROXYMETHYLPYRIMIDINE_PHOSPHOMETHYLPYRIMIDINE KINASE THI20-RELATED"/>
    <property type="match status" value="1"/>
</dbReference>
<dbReference type="VEuPathDB" id="FungiDB:C5L36_0B08980"/>
<dbReference type="Proteomes" id="UP000029867">
    <property type="component" value="Unassembled WGS sequence"/>
</dbReference>
<reference evidence="9 12" key="5">
    <citation type="submission" date="2017-05" db="EMBL/GenBank/DDBJ databases">
        <title>The Genome Sequence of Candida krusei Ckrusei653.</title>
        <authorList>
            <person name="Cuomo C."/>
            <person name="Forche A."/>
            <person name="Young S."/>
            <person name="Abouelleil A."/>
            <person name="Cao P."/>
            <person name="Chapman S."/>
            <person name="Cusick C."/>
            <person name="Shea T."/>
            <person name="Nusbaum C."/>
            <person name="Birren B."/>
        </authorList>
    </citation>
    <scope>NUCLEOTIDE SEQUENCE [LARGE SCALE GENOMIC DNA]</scope>
    <source>
        <strain evidence="9 12">Ckrusei653</strain>
    </source>
</reference>
<dbReference type="EMBL" id="CP028774">
    <property type="protein sequence ID" value="AWU75656.1"/>
    <property type="molecule type" value="Genomic_DNA"/>
</dbReference>
<evidence type="ECO:0000313" key="6">
    <source>
        <dbReference type="EMBL" id="AWU75656.1"/>
    </source>
</evidence>
<dbReference type="GO" id="GO:0008902">
    <property type="term" value="F:hydroxymethylpyrimidine kinase activity"/>
    <property type="evidence" value="ECO:0007669"/>
    <property type="project" value="TreeGrafter"/>
</dbReference>
<feature type="domain" description="Pyridoxamine kinase/Phosphomethylpyrimidine kinase" evidence="5">
    <location>
        <begin position="39"/>
        <end position="298"/>
    </location>
</feature>
<evidence type="ECO:0000259" key="5">
    <source>
        <dbReference type="Pfam" id="PF08543"/>
    </source>
</evidence>
<dbReference type="EMBL" id="JQFK01000009">
    <property type="protein sequence ID" value="KGK39372.1"/>
    <property type="molecule type" value="Genomic_DNA"/>
</dbReference>
<dbReference type="InterPro" id="IPR004399">
    <property type="entry name" value="HMP/HMP-P_kinase_dom"/>
</dbReference>
<keyword evidence="4" id="KW-0067">ATP-binding</keyword>
<dbReference type="HOGENOM" id="CLU_020520_0_3_1"/>
<dbReference type="Gene3D" id="3.40.1190.20">
    <property type="match status" value="1"/>
</dbReference>
<reference evidence="6 13" key="6">
    <citation type="submission" date="2018-06" db="EMBL/GenBank/DDBJ databases">
        <title>Population genomics shows no distinction between pathogenic Candida krusei and environmental Pichia kudriavzevii: One species, four names.</title>
        <authorList>
            <person name="Douglass A.P."/>
            <person name="Offei B."/>
            <person name="Braun-Galleani S."/>
            <person name="Coughlan A.Y."/>
            <person name="Martos A."/>
            <person name="Ortiz-Merino R.A."/>
            <person name="Byrne K.P."/>
            <person name="Wolfe K.H."/>
        </authorList>
    </citation>
    <scope>NUCLEOTIDE SEQUENCE [LARGE SCALE GENOMIC DNA]</scope>
    <source>
        <strain evidence="6 13">CBS573</strain>
    </source>
</reference>
<evidence type="ECO:0000256" key="1">
    <source>
        <dbReference type="ARBA" id="ARBA00022679"/>
    </source>
</evidence>
<dbReference type="NCBIfam" id="TIGR00097">
    <property type="entry name" value="HMP-P_kinase"/>
    <property type="match status" value="1"/>
</dbReference>
<dbReference type="OrthoDB" id="10028886at2759"/>
<keyword evidence="2" id="KW-0547">Nucleotide-binding</keyword>
<reference evidence="11" key="3">
    <citation type="journal article" date="2017" name="Genome Announc.">
        <title>Genome sequences of Cyberlindnera fabianii 65, Pichia kudriavzevii 129, and Saccharomyces cerevisiae 131 isolated from fermented masau fruits in Zimbabwe.</title>
        <authorList>
            <person name="van Rijswijck I.M.H."/>
            <person name="Derks M.F.L."/>
            <person name="Abee T."/>
            <person name="de Ridder D."/>
            <person name="Smid E.J."/>
        </authorList>
    </citation>
    <scope>NUCLEOTIDE SEQUENCE [LARGE SCALE GENOMIC DNA]</scope>
    <source>
        <strain evidence="11">129</strain>
    </source>
</reference>
<dbReference type="GO" id="GO:0008972">
    <property type="term" value="F:phosphomethylpyrimidine kinase activity"/>
    <property type="evidence" value="ECO:0007669"/>
    <property type="project" value="InterPro"/>
</dbReference>
<dbReference type="Proteomes" id="UP000189274">
    <property type="component" value="Unassembled WGS sequence"/>
</dbReference>
<dbReference type="InterPro" id="IPR013749">
    <property type="entry name" value="PM/HMP-P_kinase-1"/>
</dbReference>
<evidence type="ECO:0000313" key="8">
    <source>
        <dbReference type="EMBL" id="ONH77409.1"/>
    </source>
</evidence>
<dbReference type="EMBL" id="MQVM01000002">
    <property type="protein sequence ID" value="ONH77409.1"/>
    <property type="molecule type" value="Genomic_DNA"/>
</dbReference>
<evidence type="ECO:0000313" key="10">
    <source>
        <dbReference type="Proteomes" id="UP000029867"/>
    </source>
</evidence>
<keyword evidence="3 9" id="KW-0418">Kinase</keyword>
<dbReference type="GO" id="GO:0009228">
    <property type="term" value="P:thiamine biosynthetic process"/>
    <property type="evidence" value="ECO:0007669"/>
    <property type="project" value="InterPro"/>
</dbReference>
<sequence>MAYKVVDIDIYGSFNVLRETPAVDNACKLKTVMSVAGSDSSGGAGIEADLKTITAHGCYGLTAITCLTAQNTIGVKNAIKTTPQLIEDILDSNFTDIPINAIKTGLLTEHAIPALRKSMEKYSYKGHLVVDPVMVSTSGYDFIDNTVLKMIIDSLSPFITIITPNMIEAKCLVNTLLQEQKYDENSILDLDDVFGMCQLIHENTGISNILIKGGHQQWGDSKLTDILFISEEKTFYKFNSKMIDSRHTHGTGCTLSSAIASNLAKDLTLVNAVGNGIVYVQNGIKCAPRLGNGNGPLNHIQTINYVDYVYNQ</sequence>
<reference evidence="7" key="2">
    <citation type="submission" date="2014-08" db="EMBL/GenBank/DDBJ databases">
        <title>Exploiting Issatchenkia orientalis SD108 for Succinic Acid Production.</title>
        <authorList>
            <person name="Xiao H."/>
            <person name="Shao Z."/>
            <person name="Jiang Y."/>
            <person name="Dole S."/>
            <person name="Zhao H."/>
        </authorList>
    </citation>
    <scope>NUCLEOTIDE SEQUENCE [LARGE SCALE GENOMIC DNA]</scope>
    <source>
        <strain evidence="7">SD108</strain>
    </source>
</reference>
<protein>
    <submittedName>
        <fullName evidence="9">Phosphomethylpyrimidine kinase</fullName>
    </submittedName>
    <submittedName>
        <fullName evidence="8">Thiamine biosynthesis protein THI22</fullName>
    </submittedName>
</protein>
<keyword evidence="13" id="KW-1185">Reference proteome</keyword>
<keyword evidence="1" id="KW-0808">Transferase</keyword>
<evidence type="ECO:0000313" key="12">
    <source>
        <dbReference type="Proteomes" id="UP000195871"/>
    </source>
</evidence>
<evidence type="ECO:0000256" key="4">
    <source>
        <dbReference type="ARBA" id="ARBA00022840"/>
    </source>
</evidence>
<dbReference type="CDD" id="cd01169">
    <property type="entry name" value="HMPP_kinase"/>
    <property type="match status" value="1"/>
</dbReference>
<dbReference type="PANTHER" id="PTHR20858">
    <property type="entry name" value="PHOSPHOMETHYLPYRIMIDINE KINASE"/>
    <property type="match status" value="1"/>
</dbReference>
<dbReference type="GO" id="GO:0005524">
    <property type="term" value="F:ATP binding"/>
    <property type="evidence" value="ECO:0007669"/>
    <property type="project" value="UniProtKB-KW"/>
</dbReference>
<dbReference type="STRING" id="4909.A0A099P582"/>
<dbReference type="Proteomes" id="UP000195871">
    <property type="component" value="Unassembled WGS sequence"/>
</dbReference>
<evidence type="ECO:0000313" key="13">
    <source>
        <dbReference type="Proteomes" id="UP000249293"/>
    </source>
</evidence>
<dbReference type="eggNOG" id="KOG2598">
    <property type="taxonomic scope" value="Eukaryota"/>
</dbReference>
<dbReference type="Pfam" id="PF08543">
    <property type="entry name" value="Phos_pyr_kin"/>
    <property type="match status" value="1"/>
</dbReference>
<dbReference type="SUPFAM" id="SSF53613">
    <property type="entry name" value="Ribokinase-like"/>
    <property type="match status" value="1"/>
</dbReference>
<gene>
    <name evidence="8" type="ORF">BOH78_0403</name>
    <name evidence="6" type="ORF">C5L36_0B08980</name>
    <name evidence="9" type="ORF">CAS74_003933</name>
    <name evidence="7" type="ORF">JL09_g1413</name>
</gene>
<dbReference type="InterPro" id="IPR029056">
    <property type="entry name" value="Ribokinase-like"/>
</dbReference>
<dbReference type="EMBL" id="NHMM01000006">
    <property type="protein sequence ID" value="OUT20937.1"/>
    <property type="molecule type" value="Genomic_DNA"/>
</dbReference>
<name>A0A099P582_PICKU</name>
<organism evidence="7 10">
    <name type="scientific">Pichia kudriavzevii</name>
    <name type="common">Yeast</name>
    <name type="synonym">Issatchenkia orientalis</name>
    <dbReference type="NCBI Taxonomy" id="4909"/>
    <lineage>
        <taxon>Eukaryota</taxon>
        <taxon>Fungi</taxon>
        <taxon>Dikarya</taxon>
        <taxon>Ascomycota</taxon>
        <taxon>Saccharomycotina</taxon>
        <taxon>Pichiomycetes</taxon>
        <taxon>Pichiales</taxon>
        <taxon>Pichiaceae</taxon>
        <taxon>Pichia</taxon>
    </lineage>
</organism>
<evidence type="ECO:0000256" key="2">
    <source>
        <dbReference type="ARBA" id="ARBA00022741"/>
    </source>
</evidence>
<proteinExistence type="predicted"/>
<accession>A0A099P582</accession>
<evidence type="ECO:0000256" key="3">
    <source>
        <dbReference type="ARBA" id="ARBA00022777"/>
    </source>
</evidence>
<reference evidence="10" key="1">
    <citation type="journal article" date="2014" name="Microb. Cell Fact.">
        <title>Exploiting Issatchenkia orientalis SD108 for succinic acid production.</title>
        <authorList>
            <person name="Xiao H."/>
            <person name="Shao Z."/>
            <person name="Jiang Y."/>
            <person name="Dole S."/>
            <person name="Zhao H."/>
        </authorList>
    </citation>
    <scope>NUCLEOTIDE SEQUENCE [LARGE SCALE GENOMIC DNA]</scope>
    <source>
        <strain evidence="10">SD108</strain>
    </source>
</reference>
<evidence type="ECO:0000313" key="11">
    <source>
        <dbReference type="Proteomes" id="UP000189274"/>
    </source>
</evidence>
<evidence type="ECO:0000313" key="9">
    <source>
        <dbReference type="EMBL" id="OUT20937.1"/>
    </source>
</evidence>
<dbReference type="AlphaFoldDB" id="A0A099P582"/>
<evidence type="ECO:0000313" key="7">
    <source>
        <dbReference type="EMBL" id="KGK39372.1"/>
    </source>
</evidence>
<dbReference type="FunFam" id="3.40.1190.20:FF:000003">
    <property type="entry name" value="Phosphomethylpyrimidine kinase ThiD"/>
    <property type="match status" value="1"/>
</dbReference>
<dbReference type="GO" id="GO:0005829">
    <property type="term" value="C:cytosol"/>
    <property type="evidence" value="ECO:0007669"/>
    <property type="project" value="TreeGrafter"/>
</dbReference>